<proteinExistence type="predicted"/>
<evidence type="ECO:0000313" key="3">
    <source>
        <dbReference type="EMBL" id="KAG8100346.1"/>
    </source>
</evidence>
<sequence length="236" mass="26610">MEMEARFNAKLDLALNMLDEQLKRMDEERKQWKNGPLMAFAGRKMEVTQEEESLPPMALSEPAMAEGVPPLAILDVVNSIVDYVVAATNSDVVEVHDAASTETASLPCGKIRAARSCHAAEPPGREVREYLCLGAHPRHLRHPRSSTHLAAPDPRRHHQNHITGSRSVPLVTTSALRRHRRRVPSTCGCRHLIDGRHRHPKQPVPCRHPDLLRRLCLSRGRLRLLQIHPPTSNMFH</sequence>
<feature type="coiled-coil region" evidence="1">
    <location>
        <begin position="8"/>
        <end position="35"/>
    </location>
</feature>
<keyword evidence="4" id="KW-1185">Reference proteome</keyword>
<protein>
    <submittedName>
        <fullName evidence="3">Uncharacterized protein</fullName>
    </submittedName>
</protein>
<evidence type="ECO:0000313" key="4">
    <source>
        <dbReference type="Proteomes" id="UP000729402"/>
    </source>
</evidence>
<dbReference type="Proteomes" id="UP000729402">
    <property type="component" value="Unassembled WGS sequence"/>
</dbReference>
<reference evidence="3" key="1">
    <citation type="journal article" date="2021" name="bioRxiv">
        <title>Whole Genome Assembly and Annotation of Northern Wild Rice, Zizania palustris L., Supports a Whole Genome Duplication in the Zizania Genus.</title>
        <authorList>
            <person name="Haas M."/>
            <person name="Kono T."/>
            <person name="Macchietto M."/>
            <person name="Millas R."/>
            <person name="McGilp L."/>
            <person name="Shao M."/>
            <person name="Duquette J."/>
            <person name="Hirsch C.N."/>
            <person name="Kimball J."/>
        </authorList>
    </citation>
    <scope>NUCLEOTIDE SEQUENCE</scope>
    <source>
        <tissue evidence="3">Fresh leaf tissue</tissue>
    </source>
</reference>
<reference evidence="3" key="2">
    <citation type="submission" date="2021-02" db="EMBL/GenBank/DDBJ databases">
        <authorList>
            <person name="Kimball J.A."/>
            <person name="Haas M.W."/>
            <person name="Macchietto M."/>
            <person name="Kono T."/>
            <person name="Duquette J."/>
            <person name="Shao M."/>
        </authorList>
    </citation>
    <scope>NUCLEOTIDE SEQUENCE</scope>
    <source>
        <tissue evidence="3">Fresh leaf tissue</tissue>
    </source>
</reference>
<evidence type="ECO:0000256" key="2">
    <source>
        <dbReference type="SAM" id="MobiDB-lite"/>
    </source>
</evidence>
<keyword evidence="1" id="KW-0175">Coiled coil</keyword>
<gene>
    <name evidence="3" type="ORF">GUJ93_ZPchr0013g35503</name>
</gene>
<organism evidence="3 4">
    <name type="scientific">Zizania palustris</name>
    <name type="common">Northern wild rice</name>
    <dbReference type="NCBI Taxonomy" id="103762"/>
    <lineage>
        <taxon>Eukaryota</taxon>
        <taxon>Viridiplantae</taxon>
        <taxon>Streptophyta</taxon>
        <taxon>Embryophyta</taxon>
        <taxon>Tracheophyta</taxon>
        <taxon>Spermatophyta</taxon>
        <taxon>Magnoliopsida</taxon>
        <taxon>Liliopsida</taxon>
        <taxon>Poales</taxon>
        <taxon>Poaceae</taxon>
        <taxon>BOP clade</taxon>
        <taxon>Oryzoideae</taxon>
        <taxon>Oryzeae</taxon>
        <taxon>Zizaniinae</taxon>
        <taxon>Zizania</taxon>
    </lineage>
</organism>
<dbReference type="EMBL" id="JAAALK010000079">
    <property type="protein sequence ID" value="KAG8100346.1"/>
    <property type="molecule type" value="Genomic_DNA"/>
</dbReference>
<accession>A0A8J6C241</accession>
<comment type="caution">
    <text evidence="3">The sequence shown here is derived from an EMBL/GenBank/DDBJ whole genome shotgun (WGS) entry which is preliminary data.</text>
</comment>
<dbReference type="AlphaFoldDB" id="A0A8J6C241"/>
<name>A0A8J6C241_ZIZPA</name>
<feature type="region of interest" description="Disordered" evidence="2">
    <location>
        <begin position="141"/>
        <end position="164"/>
    </location>
</feature>
<evidence type="ECO:0000256" key="1">
    <source>
        <dbReference type="SAM" id="Coils"/>
    </source>
</evidence>